<gene>
    <name evidence="6" type="ORF">Q4Q39_09400</name>
</gene>
<keyword evidence="7" id="KW-1185">Reference proteome</keyword>
<evidence type="ECO:0000256" key="4">
    <source>
        <dbReference type="ARBA" id="ARBA00023284"/>
    </source>
</evidence>
<evidence type="ECO:0000313" key="6">
    <source>
        <dbReference type="EMBL" id="MDO5987612.1"/>
    </source>
</evidence>
<dbReference type="InterPro" id="IPR000866">
    <property type="entry name" value="AhpC/TSA"/>
</dbReference>
<comment type="caution">
    <text evidence="6">The sequence shown here is derived from an EMBL/GenBank/DDBJ whole genome shotgun (WGS) entry which is preliminary data.</text>
</comment>
<keyword evidence="4" id="KW-0676">Redox-active center</keyword>
<dbReference type="SUPFAM" id="SSF52833">
    <property type="entry name" value="Thioredoxin-like"/>
    <property type="match status" value="1"/>
</dbReference>
<accession>A0ABT8X160</accession>
<dbReference type="PANTHER" id="PTHR42852">
    <property type="entry name" value="THIOL:DISULFIDE INTERCHANGE PROTEIN DSBE"/>
    <property type="match status" value="1"/>
</dbReference>
<dbReference type="Pfam" id="PF00578">
    <property type="entry name" value="AhpC-TSA"/>
    <property type="match status" value="1"/>
</dbReference>
<organism evidence="6 7">
    <name type="scientific">Flavivirga amylovorans</name>
    <dbReference type="NCBI Taxonomy" id="870486"/>
    <lineage>
        <taxon>Bacteria</taxon>
        <taxon>Pseudomonadati</taxon>
        <taxon>Bacteroidota</taxon>
        <taxon>Flavobacteriia</taxon>
        <taxon>Flavobacteriales</taxon>
        <taxon>Flavobacteriaceae</taxon>
        <taxon>Flavivirga</taxon>
    </lineage>
</organism>
<dbReference type="CDD" id="cd02966">
    <property type="entry name" value="TlpA_like_family"/>
    <property type="match status" value="1"/>
</dbReference>
<dbReference type="InterPro" id="IPR013766">
    <property type="entry name" value="Thioredoxin_domain"/>
</dbReference>
<protein>
    <submittedName>
        <fullName evidence="6">TlpA disulfide reductase family protein</fullName>
    </submittedName>
</protein>
<evidence type="ECO:0000313" key="7">
    <source>
        <dbReference type="Proteomes" id="UP001176891"/>
    </source>
</evidence>
<comment type="subcellular location">
    <subcellularLocation>
        <location evidence="1">Cell envelope</location>
    </subcellularLocation>
</comment>
<dbReference type="RefSeq" id="WP_303282176.1">
    <property type="nucleotide sequence ID" value="NZ_BAABCZ010000010.1"/>
</dbReference>
<dbReference type="InterPro" id="IPR036249">
    <property type="entry name" value="Thioredoxin-like_sf"/>
</dbReference>
<dbReference type="Proteomes" id="UP001176891">
    <property type="component" value="Unassembled WGS sequence"/>
</dbReference>
<dbReference type="PANTHER" id="PTHR42852:SF6">
    <property type="entry name" value="THIOL:DISULFIDE INTERCHANGE PROTEIN DSBE"/>
    <property type="match status" value="1"/>
</dbReference>
<keyword evidence="3" id="KW-1015">Disulfide bond</keyword>
<dbReference type="InterPro" id="IPR050553">
    <property type="entry name" value="Thioredoxin_ResA/DsbE_sf"/>
</dbReference>
<feature type="domain" description="Thioredoxin" evidence="5">
    <location>
        <begin position="219"/>
        <end position="357"/>
    </location>
</feature>
<evidence type="ECO:0000256" key="3">
    <source>
        <dbReference type="ARBA" id="ARBA00023157"/>
    </source>
</evidence>
<sequence length="357" mass="40980">MKKLFFLTLGLVIFLGACKKKESTPLNTCQIEIHTDGNENGVLVISPYQRVQSMEEYNKLTIKDSIKGSITKIEIDTVQALRKVNLKIGVNSYSTELFTGVGKFKISIENNDLTVEGPARHNEFMAIKEELRISEIEKLRYKKERSSEEEDFITKFPSKLIEIIKKHPTNSGLAQIAYSQFWSADGSNLDEVISSFDSSFKNNYFLQPLLERQRNLHLVKIGKPAPLFTLKNPEGKNISITDFKGKYLLIDFWAYWCTPCIASFPELKEIRASYSKEKLEMISISTDKNYDKWIEAVEKHKLPWAQVIDDDSLKVDIGSKYTVVAIPHLVLISPEGKIIYKHKYEDNLTEELKKILK</sequence>
<reference evidence="6" key="1">
    <citation type="submission" date="2023-07" db="EMBL/GenBank/DDBJ databases">
        <title>Two novel species in the genus Flavivirga.</title>
        <authorList>
            <person name="Kwon K."/>
        </authorList>
    </citation>
    <scope>NUCLEOTIDE SEQUENCE</scope>
    <source>
        <strain evidence="6">KACC 14157</strain>
    </source>
</reference>
<dbReference type="PROSITE" id="PS51352">
    <property type="entry name" value="THIOREDOXIN_2"/>
    <property type="match status" value="1"/>
</dbReference>
<evidence type="ECO:0000256" key="2">
    <source>
        <dbReference type="ARBA" id="ARBA00022748"/>
    </source>
</evidence>
<keyword evidence="2" id="KW-0201">Cytochrome c-type biogenesis</keyword>
<name>A0ABT8X160_9FLAO</name>
<proteinExistence type="predicted"/>
<dbReference type="PROSITE" id="PS51257">
    <property type="entry name" value="PROKAR_LIPOPROTEIN"/>
    <property type="match status" value="1"/>
</dbReference>
<evidence type="ECO:0000256" key="1">
    <source>
        <dbReference type="ARBA" id="ARBA00004196"/>
    </source>
</evidence>
<evidence type="ECO:0000259" key="5">
    <source>
        <dbReference type="PROSITE" id="PS51352"/>
    </source>
</evidence>
<dbReference type="EMBL" id="JAUOEM010000003">
    <property type="protein sequence ID" value="MDO5987612.1"/>
    <property type="molecule type" value="Genomic_DNA"/>
</dbReference>
<dbReference type="Gene3D" id="3.40.30.10">
    <property type="entry name" value="Glutaredoxin"/>
    <property type="match status" value="1"/>
</dbReference>